<keyword evidence="10" id="KW-0906">Nuclear pore complex</keyword>
<dbReference type="GO" id="GO:0005543">
    <property type="term" value="F:phospholipid binding"/>
    <property type="evidence" value="ECO:0007669"/>
    <property type="project" value="TreeGrafter"/>
</dbReference>
<evidence type="ECO:0000313" key="17">
    <source>
        <dbReference type="EMBL" id="KYN08213.1"/>
    </source>
</evidence>
<comment type="function">
    <text evidence="12">Required for the export of mRNAs containing poly(A) tails from the nucleus into the cytoplasm. May be involved in the terminal step of the mRNA transport through the nuclear pore complex (NPC).</text>
</comment>
<evidence type="ECO:0000256" key="16">
    <source>
        <dbReference type="SAM" id="Coils"/>
    </source>
</evidence>
<evidence type="ECO:0000256" key="12">
    <source>
        <dbReference type="ARBA" id="ARBA00024680"/>
    </source>
</evidence>
<feature type="coiled-coil region" evidence="16">
    <location>
        <begin position="109"/>
        <end position="209"/>
    </location>
</feature>
<organism evidence="17 18">
    <name type="scientific">Cyphomyrmex costatus</name>
    <dbReference type="NCBI Taxonomy" id="456900"/>
    <lineage>
        <taxon>Eukaryota</taxon>
        <taxon>Metazoa</taxon>
        <taxon>Ecdysozoa</taxon>
        <taxon>Arthropoda</taxon>
        <taxon>Hexapoda</taxon>
        <taxon>Insecta</taxon>
        <taxon>Pterygota</taxon>
        <taxon>Neoptera</taxon>
        <taxon>Endopterygota</taxon>
        <taxon>Hymenoptera</taxon>
        <taxon>Apocrita</taxon>
        <taxon>Aculeata</taxon>
        <taxon>Formicoidea</taxon>
        <taxon>Formicidae</taxon>
        <taxon>Myrmicinae</taxon>
        <taxon>Cyphomyrmex</taxon>
    </lineage>
</organism>
<evidence type="ECO:0000256" key="11">
    <source>
        <dbReference type="ARBA" id="ARBA00023242"/>
    </source>
</evidence>
<dbReference type="STRING" id="456900.A0A151IQA6"/>
<reference evidence="17 18" key="1">
    <citation type="submission" date="2016-03" db="EMBL/GenBank/DDBJ databases">
        <title>Cyphomyrmex costatus WGS genome.</title>
        <authorList>
            <person name="Nygaard S."/>
            <person name="Hu H."/>
            <person name="Boomsma J."/>
            <person name="Zhang G."/>
        </authorList>
    </citation>
    <scope>NUCLEOTIDE SEQUENCE [LARGE SCALE GENOMIC DNA]</scope>
    <source>
        <strain evidence="17">MS0001</strain>
        <tissue evidence="17">Whole body</tissue>
    </source>
</reference>
<dbReference type="OrthoDB" id="420884at2759"/>
<evidence type="ECO:0000256" key="15">
    <source>
        <dbReference type="ARBA" id="ARBA00030897"/>
    </source>
</evidence>
<dbReference type="InterPro" id="IPR012476">
    <property type="entry name" value="GLE1"/>
</dbReference>
<dbReference type="AlphaFoldDB" id="A0A151IQA6"/>
<dbReference type="GO" id="GO:0016973">
    <property type="term" value="P:poly(A)+ mRNA export from nucleus"/>
    <property type="evidence" value="ECO:0007669"/>
    <property type="project" value="InterPro"/>
</dbReference>
<keyword evidence="8" id="KW-0811">Translocation</keyword>
<gene>
    <name evidence="17" type="ORF">ALC62_00827</name>
</gene>
<evidence type="ECO:0000256" key="13">
    <source>
        <dbReference type="ARBA" id="ARBA00026227"/>
    </source>
</evidence>
<comment type="subcellular location">
    <subcellularLocation>
        <location evidence="1">Cytoplasm</location>
    </subcellularLocation>
    <subcellularLocation>
        <location evidence="2">Nucleus</location>
        <location evidence="2">Nuclear pore complex</location>
    </subcellularLocation>
</comment>
<evidence type="ECO:0000313" key="18">
    <source>
        <dbReference type="Proteomes" id="UP000078542"/>
    </source>
</evidence>
<dbReference type="GO" id="GO:0015031">
    <property type="term" value="P:protein transport"/>
    <property type="evidence" value="ECO:0007669"/>
    <property type="project" value="UniProtKB-KW"/>
</dbReference>
<dbReference type="GO" id="GO:0044614">
    <property type="term" value="C:nuclear pore cytoplasmic filaments"/>
    <property type="evidence" value="ECO:0007669"/>
    <property type="project" value="TreeGrafter"/>
</dbReference>
<dbReference type="PANTHER" id="PTHR12960">
    <property type="entry name" value="GLE-1-RELATED"/>
    <property type="match status" value="1"/>
</dbReference>
<dbReference type="FunFam" id="1.25.40.510:FF:000001">
    <property type="entry name" value="Nucleoporin GLE1 isoform 1"/>
    <property type="match status" value="1"/>
</dbReference>
<evidence type="ECO:0000256" key="8">
    <source>
        <dbReference type="ARBA" id="ARBA00023010"/>
    </source>
</evidence>
<evidence type="ECO:0000256" key="6">
    <source>
        <dbReference type="ARBA" id="ARBA00022816"/>
    </source>
</evidence>
<keyword evidence="11" id="KW-0539">Nucleus</keyword>
<sequence>MSFHSERKKVETNKVNDMDITSDFACLKVSALKKASHISAITKMDRITIGPQSTLNEEDSNKADNIENEQNSCNIKSPYRFVTSPKHNMVSTSNGIHFSVHKIVAEKEVQRKEEVRKVIERRIQHMNENARVIQEEMENSRSSMARERERRSKEKLEYFLAEEERLAEQEEIKRRHEQQLQAQRDQEQKEKLEREVEEYRKRMKEKELLKTVSIHRDQFMAKYCDLVALSKTCKDQQMFNAIFTAHTATIRDMLQQIEAIDEKIRNGELIPADENLIEGLVCHFSNILNVFRTESEKINAQYEAELARKAQVASEILLVKGTGNVPVNNAIPYQQSDESNVVKNKEEDGSFNVITNQEVVVVTSVNEVDAPSVSDPQSEEIKDTACKKGDPFEYVDQDSLQIYIRSHQFLNHYRETCKDFLQSPATKKFRFECQKAINIPVNAISGVSEQHLRDKYDRLQNLLTGKLMPNITQHPQGVIFCKNHLAKKIVSQGETLVSSKPEMAFPVAMIVVALWNEHPDFGELFLAHLHEACPFTIPVFLQQQEGQSNEDYYKSLGCKYSEDGTVEKQDKFLKRMSGLIRLYASITVTKQRKSVTKVHPHGLQHSWRWLAAVLNIEPRADICDLCATLILDMLEVAGNVLWTSYPKQFYKLLTLLMEQYFPRMRNVAGGGGGPLVRLEEFLNNALSSGIIRLANGMLPPNFL</sequence>
<evidence type="ECO:0000256" key="10">
    <source>
        <dbReference type="ARBA" id="ARBA00023132"/>
    </source>
</evidence>
<dbReference type="InterPro" id="IPR038506">
    <property type="entry name" value="GLE1-like_sf"/>
</dbReference>
<keyword evidence="9 16" id="KW-0175">Coiled coil</keyword>
<keyword evidence="6" id="KW-0509">mRNA transport</keyword>
<evidence type="ECO:0000256" key="7">
    <source>
        <dbReference type="ARBA" id="ARBA00022927"/>
    </source>
</evidence>
<dbReference type="Gene3D" id="1.25.40.510">
    <property type="entry name" value="GLE1-like"/>
    <property type="match status" value="1"/>
</dbReference>
<evidence type="ECO:0000256" key="2">
    <source>
        <dbReference type="ARBA" id="ARBA00004567"/>
    </source>
</evidence>
<dbReference type="GO" id="GO:0031369">
    <property type="term" value="F:translation initiation factor binding"/>
    <property type="evidence" value="ECO:0007669"/>
    <property type="project" value="TreeGrafter"/>
</dbReference>
<dbReference type="GO" id="GO:0000822">
    <property type="term" value="F:inositol hexakisphosphate binding"/>
    <property type="evidence" value="ECO:0007669"/>
    <property type="project" value="TreeGrafter"/>
</dbReference>
<accession>A0A151IQA6</accession>
<dbReference type="KEGG" id="ccoa:108775893"/>
<keyword evidence="18" id="KW-1185">Reference proteome</keyword>
<evidence type="ECO:0000256" key="5">
    <source>
        <dbReference type="ARBA" id="ARBA00022490"/>
    </source>
</evidence>
<comment type="similarity">
    <text evidence="3">Belongs to the GLE1 family.</text>
</comment>
<protein>
    <recommendedName>
        <fullName evidence="13">mRNA export factor GLE1</fullName>
    </recommendedName>
    <alternativeName>
        <fullName evidence="15">GLE1 RNA export mediator</fullName>
    </alternativeName>
    <alternativeName>
        <fullName evidence="14">Nucleoporin GLE1</fullName>
    </alternativeName>
</protein>
<dbReference type="Proteomes" id="UP000078542">
    <property type="component" value="Unassembled WGS sequence"/>
</dbReference>
<dbReference type="PANTHER" id="PTHR12960:SF0">
    <property type="entry name" value="MRNA EXPORT FACTOR GLE1"/>
    <property type="match status" value="1"/>
</dbReference>
<keyword evidence="7" id="KW-0653">Protein transport</keyword>
<evidence type="ECO:0000256" key="9">
    <source>
        <dbReference type="ARBA" id="ARBA00023054"/>
    </source>
</evidence>
<dbReference type="EMBL" id="KQ976806">
    <property type="protein sequence ID" value="KYN08213.1"/>
    <property type="molecule type" value="Genomic_DNA"/>
</dbReference>
<dbReference type="Pfam" id="PF07817">
    <property type="entry name" value="GLE1"/>
    <property type="match status" value="1"/>
</dbReference>
<evidence type="ECO:0000256" key="4">
    <source>
        <dbReference type="ARBA" id="ARBA00022448"/>
    </source>
</evidence>
<evidence type="ECO:0000256" key="3">
    <source>
        <dbReference type="ARBA" id="ARBA00011056"/>
    </source>
</evidence>
<name>A0A151IQA6_9HYME</name>
<keyword evidence="4" id="KW-0813">Transport</keyword>
<keyword evidence="5" id="KW-0963">Cytoplasm</keyword>
<proteinExistence type="inferred from homology"/>
<evidence type="ECO:0000256" key="14">
    <source>
        <dbReference type="ARBA" id="ARBA00029983"/>
    </source>
</evidence>
<evidence type="ECO:0000256" key="1">
    <source>
        <dbReference type="ARBA" id="ARBA00004496"/>
    </source>
</evidence>
<dbReference type="GO" id="GO:0005737">
    <property type="term" value="C:cytoplasm"/>
    <property type="evidence" value="ECO:0007669"/>
    <property type="project" value="UniProtKB-SubCell"/>
</dbReference>